<dbReference type="EMBL" id="JADEXN010000048">
    <property type="protein sequence ID" value="MBE9040013.1"/>
    <property type="molecule type" value="Genomic_DNA"/>
</dbReference>
<accession>A0A928Z7S9</accession>
<dbReference type="AlphaFoldDB" id="A0A928Z7S9"/>
<dbReference type="Pfam" id="PF04755">
    <property type="entry name" value="PAP_fibrillin"/>
    <property type="match status" value="1"/>
</dbReference>
<gene>
    <name evidence="2" type="ORF">IQ235_04300</name>
</gene>
<dbReference type="PANTHER" id="PTHR31906">
    <property type="entry name" value="PLASTID-LIPID-ASSOCIATED PROTEIN 4, CHLOROPLASTIC-RELATED"/>
    <property type="match status" value="1"/>
</dbReference>
<name>A0A928Z7S9_9CYAN</name>
<proteinExistence type="predicted"/>
<sequence length="193" mass="21827">MREKARLLEAIAGQNRGLLSGEGDRAAIGEAIIRLEAENPTQRPTQRDDLLDGNWRLLYTTSQDLLNLGQFPLWTLGQIYQCVRTQTGRLYNVAEVSGLPYLEGVLSVRAKISPLSDERVSVKFDRRILALQRAIDYRNPEDFANKLEQENIGPAIDIPVDDNQLNWLDTTYLDEDLRIGRGSRGSIFVLTKN</sequence>
<reference evidence="2" key="1">
    <citation type="submission" date="2020-10" db="EMBL/GenBank/DDBJ databases">
        <authorList>
            <person name="Castelo-Branco R."/>
            <person name="Eusebio N."/>
            <person name="Adriana R."/>
            <person name="Vieira A."/>
            <person name="Brugerolle De Fraissinette N."/>
            <person name="Rezende De Castro R."/>
            <person name="Schneider M.P."/>
            <person name="Vasconcelos V."/>
            <person name="Leao P.N."/>
        </authorList>
    </citation>
    <scope>NUCLEOTIDE SEQUENCE</scope>
    <source>
        <strain evidence="2">LEGE 11467</strain>
    </source>
</reference>
<protein>
    <submittedName>
        <fullName evidence="2">PAP/fibrillin family protein</fullName>
    </submittedName>
</protein>
<comment type="caution">
    <text evidence="2">The sequence shown here is derived from an EMBL/GenBank/DDBJ whole genome shotgun (WGS) entry which is preliminary data.</text>
</comment>
<evidence type="ECO:0000259" key="1">
    <source>
        <dbReference type="Pfam" id="PF04755"/>
    </source>
</evidence>
<evidence type="ECO:0000313" key="3">
    <source>
        <dbReference type="Proteomes" id="UP000621799"/>
    </source>
</evidence>
<evidence type="ECO:0000313" key="2">
    <source>
        <dbReference type="EMBL" id="MBE9040013.1"/>
    </source>
</evidence>
<keyword evidence="3" id="KW-1185">Reference proteome</keyword>
<dbReference type="Proteomes" id="UP000621799">
    <property type="component" value="Unassembled WGS sequence"/>
</dbReference>
<feature type="domain" description="Plastid lipid-associated protein/fibrillin conserved" evidence="1">
    <location>
        <begin position="2"/>
        <end position="190"/>
    </location>
</feature>
<organism evidence="2 3">
    <name type="scientific">Zarconia navalis LEGE 11467</name>
    <dbReference type="NCBI Taxonomy" id="1828826"/>
    <lineage>
        <taxon>Bacteria</taxon>
        <taxon>Bacillati</taxon>
        <taxon>Cyanobacteriota</taxon>
        <taxon>Cyanophyceae</taxon>
        <taxon>Oscillatoriophycideae</taxon>
        <taxon>Oscillatoriales</taxon>
        <taxon>Oscillatoriales incertae sedis</taxon>
        <taxon>Zarconia</taxon>
        <taxon>Zarconia navalis</taxon>
    </lineage>
</organism>
<dbReference type="InterPro" id="IPR039633">
    <property type="entry name" value="PAP"/>
</dbReference>
<dbReference type="InterPro" id="IPR006843">
    <property type="entry name" value="PAP/fibrillin_dom"/>
</dbReference>